<accession>A0AAD7NIP0</accession>
<dbReference type="GO" id="GO:0000981">
    <property type="term" value="F:DNA-binding transcription factor activity, RNA polymerase II-specific"/>
    <property type="evidence" value="ECO:0007669"/>
    <property type="project" value="InterPro"/>
</dbReference>
<feature type="domain" description="Zn(2)-C6 fungal-type" evidence="7">
    <location>
        <begin position="18"/>
        <end position="52"/>
    </location>
</feature>
<dbReference type="InterPro" id="IPR001138">
    <property type="entry name" value="Zn2Cys6_DnaBD"/>
</dbReference>
<evidence type="ECO:0000256" key="3">
    <source>
        <dbReference type="ARBA" id="ARBA00023015"/>
    </source>
</evidence>
<dbReference type="Pfam" id="PF00172">
    <property type="entry name" value="Zn_clus"/>
    <property type="match status" value="1"/>
</dbReference>
<dbReference type="AlphaFoldDB" id="A0AAD7NIP0"/>
<dbReference type="PANTHER" id="PTHR47338">
    <property type="entry name" value="ZN(II)2CYS6 TRANSCRIPTION FACTOR (EUROFUNG)-RELATED"/>
    <property type="match status" value="1"/>
</dbReference>
<keyword evidence="4" id="KW-0804">Transcription</keyword>
<dbReference type="PROSITE" id="PS50048">
    <property type="entry name" value="ZN2_CY6_FUNGAL_2"/>
    <property type="match status" value="1"/>
</dbReference>
<dbReference type="InterPro" id="IPR050815">
    <property type="entry name" value="TF_fung"/>
</dbReference>
<proteinExistence type="predicted"/>
<evidence type="ECO:0000256" key="5">
    <source>
        <dbReference type="ARBA" id="ARBA00023242"/>
    </source>
</evidence>
<dbReference type="EMBL" id="JARJLG010000045">
    <property type="protein sequence ID" value="KAJ7761613.1"/>
    <property type="molecule type" value="Genomic_DNA"/>
</dbReference>
<evidence type="ECO:0000256" key="6">
    <source>
        <dbReference type="SAM" id="MobiDB-lite"/>
    </source>
</evidence>
<evidence type="ECO:0000313" key="9">
    <source>
        <dbReference type="Proteomes" id="UP001215280"/>
    </source>
</evidence>
<evidence type="ECO:0000256" key="4">
    <source>
        <dbReference type="ARBA" id="ARBA00023163"/>
    </source>
</evidence>
<sequence length="544" mass="59325">MATFHVGQSTSNLQRGGACSNCRRRKVKCDGVRSGCNQCRLRPPRSGTPCVFDLDAGPAHHTAVQLQDTIKLLKARITQLEQASGHSGPQVLLQEPYRSPTPQAAGLSRSASRSSLTPESVLEFLVLQEPPPEIISKLINTFLDKFANTGYFFLEPLRFFNSALLPLPLGHFDRPAQSLLNVVYLWGTVFSTSIPDPSTEQTFLHNALQSLPGDIQRFPSHPRLVLETLQAEVMLSLYYVHVALPAPGRYHSAAAMSLALSAGLHQRSPQSHPVPYFPLVDPLLPPALNATEEAERINAFWAVVIVDNCWVAAEGHPSTTPYGSVIDTPWQSGSDGVGGATITKFLKGDDQHGHATVTLFTKASILLERIVAFSVRSNTIDAAALDSLDQRLYTFHSSLPHGPGGKALLMAHALADLAIVRLHSPFSHSSDTSRYKYLSAANRIVSSMQTVEPTAASHQTYPILGPLCATVCTVYIGELASLRMRGDTQARIQYQEIDARVASLLDTMASLAPTSPIIQRCLLSTRQAYGALGQEVRREWRDNV</sequence>
<dbReference type="PANTHER" id="PTHR47338:SF29">
    <property type="entry name" value="ZN(2)-C6 FUNGAL-TYPE DOMAIN-CONTAINING PROTEIN"/>
    <property type="match status" value="1"/>
</dbReference>
<dbReference type="GO" id="GO:0003677">
    <property type="term" value="F:DNA binding"/>
    <property type="evidence" value="ECO:0007669"/>
    <property type="project" value="InterPro"/>
</dbReference>
<dbReference type="CDD" id="cd12148">
    <property type="entry name" value="fungal_TF_MHR"/>
    <property type="match status" value="1"/>
</dbReference>
<evidence type="ECO:0000256" key="1">
    <source>
        <dbReference type="ARBA" id="ARBA00004123"/>
    </source>
</evidence>
<dbReference type="GO" id="GO:0006351">
    <property type="term" value="P:DNA-templated transcription"/>
    <property type="evidence" value="ECO:0007669"/>
    <property type="project" value="InterPro"/>
</dbReference>
<dbReference type="InterPro" id="IPR036864">
    <property type="entry name" value="Zn2-C6_fun-type_DNA-bd_sf"/>
</dbReference>
<protein>
    <submittedName>
        <fullName evidence="8">Zn(2)-Cys(6) binuclear cluster domain-containing protein</fullName>
    </submittedName>
</protein>
<evidence type="ECO:0000313" key="8">
    <source>
        <dbReference type="EMBL" id="KAJ7761613.1"/>
    </source>
</evidence>
<keyword evidence="3" id="KW-0805">Transcription regulation</keyword>
<dbReference type="Pfam" id="PF04082">
    <property type="entry name" value="Fungal_trans"/>
    <property type="match status" value="1"/>
</dbReference>
<dbReference type="CDD" id="cd00067">
    <property type="entry name" value="GAL4"/>
    <property type="match status" value="1"/>
</dbReference>
<name>A0AAD7NIP0_9AGAR</name>
<comment type="caution">
    <text evidence="8">The sequence shown here is derived from an EMBL/GenBank/DDBJ whole genome shotgun (WGS) entry which is preliminary data.</text>
</comment>
<evidence type="ECO:0000256" key="2">
    <source>
        <dbReference type="ARBA" id="ARBA00022723"/>
    </source>
</evidence>
<evidence type="ECO:0000259" key="7">
    <source>
        <dbReference type="PROSITE" id="PS50048"/>
    </source>
</evidence>
<keyword evidence="5" id="KW-0539">Nucleus</keyword>
<dbReference type="GO" id="GO:0005634">
    <property type="term" value="C:nucleus"/>
    <property type="evidence" value="ECO:0007669"/>
    <property type="project" value="UniProtKB-SubCell"/>
</dbReference>
<feature type="region of interest" description="Disordered" evidence="6">
    <location>
        <begin position="86"/>
        <end position="112"/>
    </location>
</feature>
<organism evidence="8 9">
    <name type="scientific">Mycena maculata</name>
    <dbReference type="NCBI Taxonomy" id="230809"/>
    <lineage>
        <taxon>Eukaryota</taxon>
        <taxon>Fungi</taxon>
        <taxon>Dikarya</taxon>
        <taxon>Basidiomycota</taxon>
        <taxon>Agaricomycotina</taxon>
        <taxon>Agaricomycetes</taxon>
        <taxon>Agaricomycetidae</taxon>
        <taxon>Agaricales</taxon>
        <taxon>Marasmiineae</taxon>
        <taxon>Mycenaceae</taxon>
        <taxon>Mycena</taxon>
    </lineage>
</organism>
<gene>
    <name evidence="8" type="ORF">DFH07DRAFT_423803</name>
</gene>
<comment type="subcellular location">
    <subcellularLocation>
        <location evidence="1">Nucleus</location>
    </subcellularLocation>
</comment>
<dbReference type="Gene3D" id="4.10.240.10">
    <property type="entry name" value="Zn(2)-C6 fungal-type DNA-binding domain"/>
    <property type="match status" value="1"/>
</dbReference>
<keyword evidence="9" id="KW-1185">Reference proteome</keyword>
<dbReference type="GO" id="GO:0008270">
    <property type="term" value="F:zinc ion binding"/>
    <property type="evidence" value="ECO:0007669"/>
    <property type="project" value="InterPro"/>
</dbReference>
<dbReference type="Proteomes" id="UP001215280">
    <property type="component" value="Unassembled WGS sequence"/>
</dbReference>
<keyword evidence="2" id="KW-0479">Metal-binding</keyword>
<dbReference type="InterPro" id="IPR007219">
    <property type="entry name" value="XnlR_reg_dom"/>
</dbReference>
<dbReference type="SUPFAM" id="SSF57701">
    <property type="entry name" value="Zn2/Cys6 DNA-binding domain"/>
    <property type="match status" value="1"/>
</dbReference>
<reference evidence="8" key="1">
    <citation type="submission" date="2023-03" db="EMBL/GenBank/DDBJ databases">
        <title>Massive genome expansion in bonnet fungi (Mycena s.s.) driven by repeated elements and novel gene families across ecological guilds.</title>
        <authorList>
            <consortium name="Lawrence Berkeley National Laboratory"/>
            <person name="Harder C.B."/>
            <person name="Miyauchi S."/>
            <person name="Viragh M."/>
            <person name="Kuo A."/>
            <person name="Thoen E."/>
            <person name="Andreopoulos B."/>
            <person name="Lu D."/>
            <person name="Skrede I."/>
            <person name="Drula E."/>
            <person name="Henrissat B."/>
            <person name="Morin E."/>
            <person name="Kohler A."/>
            <person name="Barry K."/>
            <person name="LaButti K."/>
            <person name="Morin E."/>
            <person name="Salamov A."/>
            <person name="Lipzen A."/>
            <person name="Mereny Z."/>
            <person name="Hegedus B."/>
            <person name="Baldrian P."/>
            <person name="Stursova M."/>
            <person name="Weitz H."/>
            <person name="Taylor A."/>
            <person name="Grigoriev I.V."/>
            <person name="Nagy L.G."/>
            <person name="Martin F."/>
            <person name="Kauserud H."/>
        </authorList>
    </citation>
    <scope>NUCLEOTIDE SEQUENCE</scope>
    <source>
        <strain evidence="8">CBHHK188m</strain>
    </source>
</reference>